<accession>A0AA87Q6H4</accession>
<feature type="region of interest" description="Disordered" evidence="1">
    <location>
        <begin position="1"/>
        <end position="33"/>
    </location>
</feature>
<organism evidence="2 3">
    <name type="scientific">Rhizobium rhizogenes NBRC 13257</name>
    <dbReference type="NCBI Taxonomy" id="1220581"/>
    <lineage>
        <taxon>Bacteria</taxon>
        <taxon>Pseudomonadati</taxon>
        <taxon>Pseudomonadota</taxon>
        <taxon>Alphaproteobacteria</taxon>
        <taxon>Hyphomicrobiales</taxon>
        <taxon>Rhizobiaceae</taxon>
        <taxon>Rhizobium/Agrobacterium group</taxon>
        <taxon>Rhizobium</taxon>
    </lineage>
</organism>
<proteinExistence type="predicted"/>
<reference evidence="2 3" key="1">
    <citation type="submission" date="2014-05" db="EMBL/GenBank/DDBJ databases">
        <title>Whole genome shotgun sequence of Rhizobium rhizogenes NBRC 13257.</title>
        <authorList>
            <person name="Katano-Makiyama Y."/>
            <person name="Hosoyama A."/>
            <person name="Hashimoto M."/>
            <person name="Hosoyama Y."/>
            <person name="Noguchi M."/>
            <person name="Tsuchikane K."/>
            <person name="Kimura A."/>
            <person name="Ohji S."/>
            <person name="Ichikawa N."/>
            <person name="Yamazoe A."/>
            <person name="Fujita N."/>
        </authorList>
    </citation>
    <scope>NUCLEOTIDE SEQUENCE [LARGE SCALE GENOMIC DNA]</scope>
    <source>
        <strain evidence="2 3">NBRC 13257</strain>
    </source>
</reference>
<comment type="caution">
    <text evidence="2">The sequence shown here is derived from an EMBL/GenBank/DDBJ whole genome shotgun (WGS) entry which is preliminary data.</text>
</comment>
<evidence type="ECO:0000313" key="3">
    <source>
        <dbReference type="Proteomes" id="UP000026941"/>
    </source>
</evidence>
<evidence type="ECO:0000313" key="2">
    <source>
        <dbReference type="EMBL" id="GAJ90578.1"/>
    </source>
</evidence>
<sequence length="69" mass="7549">MGNSPSKWTADADAVRSKQPQAFHNSPYSDLMRAGRTTRVSLFPDTSNSPLPSVPNILQCVESEEEKGN</sequence>
<protein>
    <submittedName>
        <fullName evidence="2">Uncharacterized protein</fullName>
    </submittedName>
</protein>
<gene>
    <name evidence="2" type="ORF">RRH01S_01_00420</name>
</gene>
<feature type="compositionally biased region" description="Polar residues" evidence="1">
    <location>
        <begin position="18"/>
        <end position="28"/>
    </location>
</feature>
<dbReference type="EMBL" id="BAYX01000001">
    <property type="protein sequence ID" value="GAJ90578.1"/>
    <property type="molecule type" value="Genomic_DNA"/>
</dbReference>
<dbReference type="Proteomes" id="UP000026941">
    <property type="component" value="Unassembled WGS sequence"/>
</dbReference>
<name>A0AA87Q6H4_RHIRH</name>
<evidence type="ECO:0000256" key="1">
    <source>
        <dbReference type="SAM" id="MobiDB-lite"/>
    </source>
</evidence>
<dbReference type="AlphaFoldDB" id="A0AA87Q6H4"/>